<organism evidence="2 3">
    <name type="scientific">Dissulfuribacter thermophilus</name>
    <dbReference type="NCBI Taxonomy" id="1156395"/>
    <lineage>
        <taxon>Bacteria</taxon>
        <taxon>Pseudomonadati</taxon>
        <taxon>Thermodesulfobacteriota</taxon>
        <taxon>Dissulfuribacteria</taxon>
        <taxon>Dissulfuribacterales</taxon>
        <taxon>Dissulfuribacteraceae</taxon>
        <taxon>Dissulfuribacter</taxon>
    </lineage>
</organism>
<dbReference type="EMBL" id="MAGO01000002">
    <property type="protein sequence ID" value="OCC16066.1"/>
    <property type="molecule type" value="Genomic_DNA"/>
</dbReference>
<keyword evidence="3" id="KW-1185">Reference proteome</keyword>
<dbReference type="OrthoDB" id="9796958at2"/>
<dbReference type="RefSeq" id="WP_067616102.1">
    <property type="nucleotide sequence ID" value="NZ_MAGO01000002.1"/>
</dbReference>
<sequence length="186" mass="20921">MDAYLTIERKRCALMIIDPQEKLMKAIHKADEVIKNTALMIRAAKEFSIPIIATTQYKKGIGPIVPELQELLEDVNEIDKVEFDAFLNHGFYSALKALPSSVDTLILTGVEAHICIHQTALSGKRHGYHIAICQDAVSSRNKRHKKIAIQNFRALGFKVCPAETFVFELLGRAGTQEFKNLLPYIK</sequence>
<feature type="domain" description="Isochorismatase-like" evidence="1">
    <location>
        <begin position="12"/>
        <end position="163"/>
    </location>
</feature>
<dbReference type="InterPro" id="IPR036380">
    <property type="entry name" value="Isochorismatase-like_sf"/>
</dbReference>
<dbReference type="PANTHER" id="PTHR14119">
    <property type="entry name" value="HYDROLASE"/>
    <property type="match status" value="1"/>
</dbReference>
<evidence type="ECO:0000259" key="1">
    <source>
        <dbReference type="Pfam" id="PF00857"/>
    </source>
</evidence>
<dbReference type="Gene3D" id="3.40.50.850">
    <property type="entry name" value="Isochorismatase-like"/>
    <property type="match status" value="1"/>
</dbReference>
<evidence type="ECO:0000313" key="3">
    <source>
        <dbReference type="Proteomes" id="UP000093080"/>
    </source>
</evidence>
<dbReference type="AlphaFoldDB" id="A0A1B9F825"/>
<dbReference type="InterPro" id="IPR050993">
    <property type="entry name" value="Isochorismatase_domain"/>
</dbReference>
<dbReference type="SUPFAM" id="SSF52499">
    <property type="entry name" value="Isochorismatase-like hydrolases"/>
    <property type="match status" value="1"/>
</dbReference>
<dbReference type="InterPro" id="IPR000868">
    <property type="entry name" value="Isochorismatase-like_dom"/>
</dbReference>
<dbReference type="Proteomes" id="UP000093080">
    <property type="component" value="Unassembled WGS sequence"/>
</dbReference>
<dbReference type="PANTHER" id="PTHR14119:SF3">
    <property type="entry name" value="ISOCHORISMATASE DOMAIN-CONTAINING PROTEIN 2"/>
    <property type="match status" value="1"/>
</dbReference>
<dbReference type="Pfam" id="PF00857">
    <property type="entry name" value="Isochorismatase"/>
    <property type="match status" value="1"/>
</dbReference>
<protein>
    <submittedName>
        <fullName evidence="2">Isochorismatase</fullName>
    </submittedName>
</protein>
<accession>A0A1B9F825</accession>
<evidence type="ECO:0000313" key="2">
    <source>
        <dbReference type="EMBL" id="OCC16066.1"/>
    </source>
</evidence>
<proteinExistence type="predicted"/>
<reference evidence="2 3" key="1">
    <citation type="submission" date="2016-06" db="EMBL/GenBank/DDBJ databases">
        <title>Respiratory ammonification of nitrate coupled to the oxidation of elemental sulfur in deep-sea autotrophic thermophilic bacteria.</title>
        <authorList>
            <person name="Slobodkina G.B."/>
            <person name="Mardanov A.V."/>
            <person name="Ravin N.V."/>
            <person name="Frolova A.A."/>
            <person name="Viryasiv M.B."/>
            <person name="Chernyh N.A."/>
            <person name="Bonch-Osmolovskaya E.A."/>
            <person name="Slobodkin A.I."/>
        </authorList>
    </citation>
    <scope>NUCLEOTIDE SEQUENCE [LARGE SCALE GENOMIC DNA]</scope>
    <source>
        <strain evidence="2 3">S69</strain>
    </source>
</reference>
<gene>
    <name evidence="2" type="ORF">DBT_0528</name>
</gene>
<comment type="caution">
    <text evidence="2">The sequence shown here is derived from an EMBL/GenBank/DDBJ whole genome shotgun (WGS) entry which is preliminary data.</text>
</comment>
<dbReference type="STRING" id="1156395.DBT_0528"/>
<name>A0A1B9F825_9BACT</name>